<dbReference type="Proteomes" id="UP000032431">
    <property type="component" value="Chromosome I"/>
</dbReference>
<proteinExistence type="predicted"/>
<organism evidence="1 2">
    <name type="scientific">[Clostridium] cellulosi</name>
    <dbReference type="NCBI Taxonomy" id="29343"/>
    <lineage>
        <taxon>Bacteria</taxon>
        <taxon>Bacillati</taxon>
        <taxon>Bacillota</taxon>
        <taxon>Clostridia</taxon>
        <taxon>Eubacteriales</taxon>
        <taxon>Oscillospiraceae</taxon>
        <taxon>Oscillospiraceae incertae sedis</taxon>
    </lineage>
</organism>
<dbReference type="EMBL" id="LM995447">
    <property type="protein sequence ID" value="CDZ24353.1"/>
    <property type="molecule type" value="Genomic_DNA"/>
</dbReference>
<reference evidence="2" key="1">
    <citation type="submission" date="2014-07" db="EMBL/GenBank/DDBJ databases">
        <authorList>
            <person name="Wibberg D."/>
        </authorList>
    </citation>
    <scope>NUCLEOTIDE SEQUENCE [LARGE SCALE GENOMIC DNA]</scope>
    <source>
        <strain evidence="2">DG5</strain>
    </source>
</reference>
<dbReference type="AlphaFoldDB" id="A0A078KPM0"/>
<evidence type="ECO:0000313" key="2">
    <source>
        <dbReference type="Proteomes" id="UP000032431"/>
    </source>
</evidence>
<protein>
    <recommendedName>
        <fullName evidence="3">Peptide maturation system acyl carrier-related protein</fullName>
    </recommendedName>
</protein>
<evidence type="ECO:0000313" key="1">
    <source>
        <dbReference type="EMBL" id="CDZ24353.1"/>
    </source>
</evidence>
<dbReference type="HOGENOM" id="CLU_180016_0_0_9"/>
<dbReference type="PATRIC" id="fig|29343.3.peg.1304"/>
<accession>A0A078KPM0</accession>
<gene>
    <name evidence="1" type="ORF">CCDG5_1239</name>
</gene>
<keyword evidence="2" id="KW-1185">Reference proteome</keyword>
<dbReference type="KEGG" id="ccel:CCDG5_1239"/>
<dbReference type="STRING" id="29343.CCDG5_1239"/>
<sequence>MNQSLIGSAYDKKLCELFDKLFSMGNYFADDVSLRSENLLGSKFHLTPRDLLWLYFKVQKAFDIQIPHQTLAKYKFLTYNGILNIINDVKTSSKKAV</sequence>
<name>A0A078KPM0_9FIRM</name>
<evidence type="ECO:0008006" key="3">
    <source>
        <dbReference type="Google" id="ProtNLM"/>
    </source>
</evidence>